<feature type="compositionally biased region" description="Basic and acidic residues" evidence="1">
    <location>
        <begin position="458"/>
        <end position="476"/>
    </location>
</feature>
<comment type="caution">
    <text evidence="2">The sequence shown here is derived from an EMBL/GenBank/DDBJ whole genome shotgun (WGS) entry which is preliminary data.</text>
</comment>
<dbReference type="EMBL" id="JARKIK010000008">
    <property type="protein sequence ID" value="KAK8750121.1"/>
    <property type="molecule type" value="Genomic_DNA"/>
</dbReference>
<feature type="region of interest" description="Disordered" evidence="1">
    <location>
        <begin position="1"/>
        <end position="21"/>
    </location>
</feature>
<feature type="region of interest" description="Disordered" evidence="1">
    <location>
        <begin position="454"/>
        <end position="481"/>
    </location>
</feature>
<evidence type="ECO:0000313" key="3">
    <source>
        <dbReference type="Proteomes" id="UP001445076"/>
    </source>
</evidence>
<dbReference type="AlphaFoldDB" id="A0AAW0YE87"/>
<name>A0AAW0YE87_CHEQU</name>
<keyword evidence="3" id="KW-1185">Reference proteome</keyword>
<accession>A0AAW0YE87</accession>
<gene>
    <name evidence="2" type="ORF">OTU49_015245</name>
</gene>
<evidence type="ECO:0000313" key="2">
    <source>
        <dbReference type="EMBL" id="KAK8750121.1"/>
    </source>
</evidence>
<protein>
    <submittedName>
        <fullName evidence="2">Uncharacterized protein</fullName>
    </submittedName>
</protein>
<organism evidence="2 3">
    <name type="scientific">Cherax quadricarinatus</name>
    <name type="common">Australian red claw crayfish</name>
    <dbReference type="NCBI Taxonomy" id="27406"/>
    <lineage>
        <taxon>Eukaryota</taxon>
        <taxon>Metazoa</taxon>
        <taxon>Ecdysozoa</taxon>
        <taxon>Arthropoda</taxon>
        <taxon>Crustacea</taxon>
        <taxon>Multicrustacea</taxon>
        <taxon>Malacostraca</taxon>
        <taxon>Eumalacostraca</taxon>
        <taxon>Eucarida</taxon>
        <taxon>Decapoda</taxon>
        <taxon>Pleocyemata</taxon>
        <taxon>Astacidea</taxon>
        <taxon>Parastacoidea</taxon>
        <taxon>Parastacidae</taxon>
        <taxon>Cherax</taxon>
    </lineage>
</organism>
<dbReference type="InterPro" id="IPR058559">
    <property type="entry name" value="PRM_STIL"/>
</dbReference>
<dbReference type="Pfam" id="PF26399">
    <property type="entry name" value="PRM_STIL"/>
    <property type="match status" value="1"/>
</dbReference>
<dbReference type="Proteomes" id="UP001445076">
    <property type="component" value="Unassembled WGS sequence"/>
</dbReference>
<reference evidence="2 3" key="1">
    <citation type="journal article" date="2024" name="BMC Genomics">
        <title>Genome assembly of redclaw crayfish (Cherax quadricarinatus) provides insights into its immune adaptation and hypoxia tolerance.</title>
        <authorList>
            <person name="Liu Z."/>
            <person name="Zheng J."/>
            <person name="Li H."/>
            <person name="Fang K."/>
            <person name="Wang S."/>
            <person name="He J."/>
            <person name="Zhou D."/>
            <person name="Weng S."/>
            <person name="Chi M."/>
            <person name="Gu Z."/>
            <person name="He J."/>
            <person name="Li F."/>
            <person name="Wang M."/>
        </authorList>
    </citation>
    <scope>NUCLEOTIDE SEQUENCE [LARGE SCALE GENOMIC DNA]</scope>
    <source>
        <strain evidence="2">ZL_2023a</strain>
    </source>
</reference>
<proteinExistence type="predicted"/>
<sequence>MMDDVTPRLAPPPKPTTLELSTPKPVVPEVSLMFDSDDSLIWQGSRHSLPNERATAFGNQLSQDKDQICTQIVGNSKSSSIQDVGKVLGKNTYSNSSPRISQVRNVHFESSPRYISSQVKDSVAGGILPRRLNDSQENLSKYVGTSPLISPSINTATNERPYNPQVYSPAHKIAARNDLYDFGTDGLKKHVSPMTKNKMPVVQNYATCTEKILTHPHSSQNDVNPYIFKNGSALKPLINQVLPAIKNTTHPIETETNISIKNSDFSNNSPLLQNKENVSSQVNEERMNSVHRNYFSPLSTSLPLQALQTNQNFQGQRSLPINQECVHPEPPSYYPLAGGRLYSPTDPMVYHLIEDQNLQILKLTKTLDYIMRKQQEIESPKDVATGEVVKDKIIYAKRSSLNRECLQREISTQTSDSTIPETKSVGVNTDLTWMDFVDSDRQCDTVANHLGSSYGRRPRCDQEKEESLTERNDLRTEQATPVNMTNNCGDIVSESNNGCPRRFCILLQE</sequence>
<evidence type="ECO:0000256" key="1">
    <source>
        <dbReference type="SAM" id="MobiDB-lite"/>
    </source>
</evidence>